<keyword evidence="1" id="KW-0812">Transmembrane</keyword>
<keyword evidence="3" id="KW-1185">Reference proteome</keyword>
<feature type="chain" id="PRO_5036676636" evidence="2">
    <location>
        <begin position="31"/>
        <end position="385"/>
    </location>
</feature>
<dbReference type="CDD" id="cd12087">
    <property type="entry name" value="TM_EGFR-like"/>
    <property type="match status" value="1"/>
</dbReference>
<feature type="signal peptide" evidence="2">
    <location>
        <begin position="1"/>
        <end position="30"/>
    </location>
</feature>
<evidence type="ECO:0000256" key="2">
    <source>
        <dbReference type="SAM" id="SignalP"/>
    </source>
</evidence>
<dbReference type="AlphaFoldDB" id="A0A914HF04"/>
<proteinExistence type="predicted"/>
<sequence>MPMVSALLLQTSRSLLVVLAVLLICRRCAAEPEVQLGGNFACAKTGVNLPGGLTITMDKQIRINPKELNDKELRGLLLDANDEKIVFTVVGGASCRKYFTDVKLSIQTEPDFKNKECVLSNEGAVASNHQPGDCPNCKAFTLSCPCIMTKTADLADARVFKINLKPLGLITQCQWRAYIDDARVLLDNVEDTDGEACVDATLGIVAIGLIAGGGVLFIVIVVAVIGWLTCRRKQQTFDDIGGVNVPQSAWAPSGGSKATNGTYKPKSTWSTFGLNIGSTTKTKGAVGRSKAESSGVAVPNTIWGTKTKGATTTNATANITKASGVTTAGPKKTFMSGAFATVAVGRTKADKSGVAVPQTLMTTATKGGATTAAKAKKSTGAYGVL</sequence>
<keyword evidence="1" id="KW-1133">Transmembrane helix</keyword>
<evidence type="ECO:0000256" key="1">
    <source>
        <dbReference type="SAM" id="Phobius"/>
    </source>
</evidence>
<keyword evidence="2" id="KW-0732">Signal</keyword>
<dbReference type="Proteomes" id="UP000887572">
    <property type="component" value="Unplaced"/>
</dbReference>
<keyword evidence="1" id="KW-0472">Membrane</keyword>
<feature type="transmembrane region" description="Helical" evidence="1">
    <location>
        <begin position="202"/>
        <end position="228"/>
    </location>
</feature>
<reference evidence="4" key="1">
    <citation type="submission" date="2022-11" db="UniProtKB">
        <authorList>
            <consortium name="WormBaseParasite"/>
        </authorList>
    </citation>
    <scope>IDENTIFICATION</scope>
</reference>
<protein>
    <submittedName>
        <fullName evidence="4">Uncharacterized protein</fullName>
    </submittedName>
</protein>
<evidence type="ECO:0000313" key="3">
    <source>
        <dbReference type="Proteomes" id="UP000887572"/>
    </source>
</evidence>
<name>A0A914HF04_GLORO</name>
<accession>A0A914HF04</accession>
<organism evidence="3 4">
    <name type="scientific">Globodera rostochiensis</name>
    <name type="common">Golden nematode worm</name>
    <name type="synonym">Heterodera rostochiensis</name>
    <dbReference type="NCBI Taxonomy" id="31243"/>
    <lineage>
        <taxon>Eukaryota</taxon>
        <taxon>Metazoa</taxon>
        <taxon>Ecdysozoa</taxon>
        <taxon>Nematoda</taxon>
        <taxon>Chromadorea</taxon>
        <taxon>Rhabditida</taxon>
        <taxon>Tylenchina</taxon>
        <taxon>Tylenchomorpha</taxon>
        <taxon>Tylenchoidea</taxon>
        <taxon>Heteroderidae</taxon>
        <taxon>Heteroderinae</taxon>
        <taxon>Globodera</taxon>
    </lineage>
</organism>
<evidence type="ECO:0000313" key="4">
    <source>
        <dbReference type="WBParaSite" id="Gr19_v10_g16756.t1"/>
    </source>
</evidence>
<dbReference type="WBParaSite" id="Gr19_v10_g16756.t1">
    <property type="protein sequence ID" value="Gr19_v10_g16756.t1"/>
    <property type="gene ID" value="Gr19_v10_g16756"/>
</dbReference>